<dbReference type="PANTHER" id="PTHR47953:SF19">
    <property type="entry name" value="OS06G0641600 PROTEIN"/>
    <property type="match status" value="1"/>
</dbReference>
<keyword evidence="15" id="KW-1185">Reference proteome</keyword>
<evidence type="ECO:0000313" key="14">
    <source>
        <dbReference type="EMBL" id="PRQ55875.1"/>
    </source>
</evidence>
<evidence type="ECO:0000256" key="1">
    <source>
        <dbReference type="ARBA" id="ARBA00001971"/>
    </source>
</evidence>
<evidence type="ECO:0000256" key="8">
    <source>
        <dbReference type="ARBA" id="ARBA00023002"/>
    </source>
</evidence>
<dbReference type="EC" id="1.14.14.151" evidence="14"/>
<comment type="cofactor">
    <cofactor evidence="1 12">
        <name>heme</name>
        <dbReference type="ChEBI" id="CHEBI:30413"/>
    </cofactor>
</comment>
<dbReference type="Gramene" id="PRQ55875">
    <property type="protein sequence ID" value="PRQ55875"/>
    <property type="gene ID" value="RchiOBHm_Chr1g0329431"/>
</dbReference>
<dbReference type="Proteomes" id="UP000238479">
    <property type="component" value="Chromosome 1"/>
</dbReference>
<evidence type="ECO:0000256" key="13">
    <source>
        <dbReference type="RuleBase" id="RU000461"/>
    </source>
</evidence>
<organism evidence="14 15">
    <name type="scientific">Rosa chinensis</name>
    <name type="common">China rose</name>
    <dbReference type="NCBI Taxonomy" id="74649"/>
    <lineage>
        <taxon>Eukaryota</taxon>
        <taxon>Viridiplantae</taxon>
        <taxon>Streptophyta</taxon>
        <taxon>Embryophyta</taxon>
        <taxon>Tracheophyta</taxon>
        <taxon>Spermatophyta</taxon>
        <taxon>Magnoliopsida</taxon>
        <taxon>eudicotyledons</taxon>
        <taxon>Gunneridae</taxon>
        <taxon>Pentapetalae</taxon>
        <taxon>rosids</taxon>
        <taxon>fabids</taxon>
        <taxon>Rosales</taxon>
        <taxon>Rosaceae</taxon>
        <taxon>Rosoideae</taxon>
        <taxon>Rosoideae incertae sedis</taxon>
        <taxon>Rosa</taxon>
    </lineage>
</organism>
<dbReference type="InterPro" id="IPR036396">
    <property type="entry name" value="Cyt_P450_sf"/>
</dbReference>
<comment type="caution">
    <text evidence="14">The sequence shown here is derived from an EMBL/GenBank/DDBJ whole genome shotgun (WGS) entry which is preliminary data.</text>
</comment>
<evidence type="ECO:0000256" key="3">
    <source>
        <dbReference type="ARBA" id="ARBA00010617"/>
    </source>
</evidence>
<dbReference type="PROSITE" id="PS00086">
    <property type="entry name" value="CYTOCHROME_P450"/>
    <property type="match status" value="1"/>
</dbReference>
<dbReference type="GO" id="GO:0016705">
    <property type="term" value="F:oxidoreductase activity, acting on paired donors, with incorporation or reduction of molecular oxygen"/>
    <property type="evidence" value="ECO:0007669"/>
    <property type="project" value="InterPro"/>
</dbReference>
<evidence type="ECO:0000256" key="7">
    <source>
        <dbReference type="ARBA" id="ARBA00022989"/>
    </source>
</evidence>
<dbReference type="PRINTS" id="PR00463">
    <property type="entry name" value="EP450I"/>
</dbReference>
<dbReference type="Gene3D" id="1.10.630.10">
    <property type="entry name" value="Cytochrome P450"/>
    <property type="match status" value="1"/>
</dbReference>
<name>A0A2P6SB24_ROSCH</name>
<evidence type="ECO:0000256" key="4">
    <source>
        <dbReference type="ARBA" id="ARBA00022617"/>
    </source>
</evidence>
<dbReference type="OrthoDB" id="1154007at2759"/>
<dbReference type="PANTHER" id="PTHR47953">
    <property type="entry name" value="OS08G0105600 PROTEIN"/>
    <property type="match status" value="1"/>
</dbReference>
<accession>A0A2P6SB24</accession>
<dbReference type="InterPro" id="IPR002401">
    <property type="entry name" value="Cyt_P450_E_grp-I"/>
</dbReference>
<dbReference type="InterPro" id="IPR017972">
    <property type="entry name" value="Cyt_P450_CS"/>
</dbReference>
<evidence type="ECO:0000256" key="2">
    <source>
        <dbReference type="ARBA" id="ARBA00004167"/>
    </source>
</evidence>
<dbReference type="InterPro" id="IPR001128">
    <property type="entry name" value="Cyt_P450"/>
</dbReference>
<keyword evidence="7" id="KW-1133">Transmembrane helix</keyword>
<reference evidence="14 15" key="1">
    <citation type="journal article" date="2018" name="Nat. Genet.">
        <title>The Rosa genome provides new insights in the design of modern roses.</title>
        <authorList>
            <person name="Bendahmane M."/>
        </authorList>
    </citation>
    <scope>NUCLEOTIDE SEQUENCE [LARGE SCALE GENOMIC DNA]</scope>
    <source>
        <strain evidence="15">cv. Old Blush</strain>
    </source>
</reference>
<dbReference type="FunFam" id="1.10.630.10:FF:000043">
    <property type="entry name" value="Cytochrome P450 99A2"/>
    <property type="match status" value="1"/>
</dbReference>
<protein>
    <submittedName>
        <fullName evidence="14">Putative premnaspirodiene oxygenase</fullName>
        <ecNumber evidence="14">1.14.14.151</ecNumber>
    </submittedName>
</protein>
<dbReference type="GO" id="GO:0020037">
    <property type="term" value="F:heme binding"/>
    <property type="evidence" value="ECO:0007669"/>
    <property type="project" value="InterPro"/>
</dbReference>
<keyword evidence="11" id="KW-0472">Membrane</keyword>
<keyword evidence="10 13" id="KW-0503">Monooxygenase</keyword>
<dbReference type="EMBL" id="PDCK01000039">
    <property type="protein sequence ID" value="PRQ55875.1"/>
    <property type="molecule type" value="Genomic_DNA"/>
</dbReference>
<dbReference type="OMA" id="LINAWEI"/>
<dbReference type="GO" id="GO:0016020">
    <property type="term" value="C:membrane"/>
    <property type="evidence" value="ECO:0007669"/>
    <property type="project" value="UniProtKB-SubCell"/>
</dbReference>
<dbReference type="SUPFAM" id="SSF48264">
    <property type="entry name" value="Cytochrome P450"/>
    <property type="match status" value="1"/>
</dbReference>
<dbReference type="InterPro" id="IPR052306">
    <property type="entry name" value="CYP450_71D"/>
</dbReference>
<proteinExistence type="inferred from homology"/>
<dbReference type="GO" id="GO:0004497">
    <property type="term" value="F:monooxygenase activity"/>
    <property type="evidence" value="ECO:0007669"/>
    <property type="project" value="UniProtKB-KW"/>
</dbReference>
<evidence type="ECO:0000256" key="10">
    <source>
        <dbReference type="ARBA" id="ARBA00023033"/>
    </source>
</evidence>
<keyword evidence="8 13" id="KW-0560">Oxidoreductase</keyword>
<evidence type="ECO:0000256" key="5">
    <source>
        <dbReference type="ARBA" id="ARBA00022692"/>
    </source>
</evidence>
<comment type="similarity">
    <text evidence="3 13">Belongs to the cytochrome P450 family.</text>
</comment>
<evidence type="ECO:0000256" key="11">
    <source>
        <dbReference type="ARBA" id="ARBA00023136"/>
    </source>
</evidence>
<evidence type="ECO:0000256" key="9">
    <source>
        <dbReference type="ARBA" id="ARBA00023004"/>
    </source>
</evidence>
<comment type="subcellular location">
    <subcellularLocation>
        <location evidence="2">Membrane</location>
        <topology evidence="2">Single-pass membrane protein</topology>
    </subcellularLocation>
</comment>
<dbReference type="PRINTS" id="PR00385">
    <property type="entry name" value="P450"/>
</dbReference>
<dbReference type="AlphaFoldDB" id="A0A2P6SB24"/>
<gene>
    <name evidence="14" type="ORF">RchiOBHm_Chr1g0329431</name>
</gene>
<keyword evidence="6 12" id="KW-0479">Metal-binding</keyword>
<keyword evidence="9 12" id="KW-0408">Iron</keyword>
<evidence type="ECO:0000313" key="15">
    <source>
        <dbReference type="Proteomes" id="UP000238479"/>
    </source>
</evidence>
<evidence type="ECO:0000256" key="6">
    <source>
        <dbReference type="ARBA" id="ARBA00022723"/>
    </source>
</evidence>
<feature type="binding site" description="axial binding residue" evidence="12">
    <location>
        <position position="461"/>
    </location>
    <ligand>
        <name>heme</name>
        <dbReference type="ChEBI" id="CHEBI:30413"/>
    </ligand>
    <ligandPart>
        <name>Fe</name>
        <dbReference type="ChEBI" id="CHEBI:18248"/>
    </ligandPart>
</feature>
<dbReference type="Pfam" id="PF00067">
    <property type="entry name" value="p450"/>
    <property type="match status" value="1"/>
</dbReference>
<keyword evidence="5" id="KW-0812">Transmembrane</keyword>
<keyword evidence="4 12" id="KW-0349">Heme</keyword>
<sequence length="520" mass="58364">MFPDIQIPSLNYHDDLPLFTSLVVLVILVLLNRQWKKRSHTSLIDDGILWLPPGPWKLPLIGNLHQLALAAGSLPHHFLTDLAKKYGPMMHLKLGQVSAIVISSPDLAKQAVKIFSDRPAGFLAVEIMSYNYSGIVASPCNDYWREMRKVCALELLSAKRVQSFSSLREEETWNLVQSITQLSQPINLSEMIFSTVNSIIARAALGKKCKHQQEFTSLIRETIRLTTGFGVPDLFPSLQFLNHVTGTKSAVERLHGKMDMILVDIINDHKQVLKSQRASGEDHQHEDQDLVDVLLQLQESGELQFQLTANHVKAVILDIYSAGSETSATTIEWTMAELMKNPRVMEKAQVEIRQVVAGKKKIQEADIKKLDYLKLVVKETLRLHPPIPLILRQANKRCKVSGYDVPSGARVLVNAWALGRDPKHWGTNADCFEPERFQGSSIDFKGSDFEFIPFGAGKRLCPGISFGIAAIEIALSQLLNYFNWKLPNGTNPQELDMTESMGLSTRKKNELKVIAIPFFP</sequence>
<evidence type="ECO:0000256" key="12">
    <source>
        <dbReference type="PIRSR" id="PIRSR602401-1"/>
    </source>
</evidence>
<dbReference type="CDD" id="cd11072">
    <property type="entry name" value="CYP71-like"/>
    <property type="match status" value="1"/>
</dbReference>
<dbReference type="GO" id="GO:0005506">
    <property type="term" value="F:iron ion binding"/>
    <property type="evidence" value="ECO:0007669"/>
    <property type="project" value="InterPro"/>
</dbReference>